<feature type="transmembrane region" description="Helical" evidence="1">
    <location>
        <begin position="143"/>
        <end position="167"/>
    </location>
</feature>
<name>A0A542SSS0_9MICO</name>
<evidence type="ECO:0000313" key="3">
    <source>
        <dbReference type="Proteomes" id="UP000316181"/>
    </source>
</evidence>
<dbReference type="PANTHER" id="PTHR32251:SF17">
    <property type="entry name" value="STEROID 5-ALPHA REDUCTASE C-TERMINAL DOMAIN-CONTAINING PROTEIN"/>
    <property type="match status" value="1"/>
</dbReference>
<gene>
    <name evidence="2" type="ORF">FB389_2042</name>
</gene>
<evidence type="ECO:0000313" key="2">
    <source>
        <dbReference type="EMBL" id="TQK77317.1"/>
    </source>
</evidence>
<feature type="transmembrane region" description="Helical" evidence="1">
    <location>
        <begin position="100"/>
        <end position="122"/>
    </location>
</feature>
<dbReference type="RefSeq" id="WP_142113209.1">
    <property type="nucleotide sequence ID" value="NZ_BAAATB010000006.1"/>
</dbReference>
<feature type="transmembrane region" description="Helical" evidence="1">
    <location>
        <begin position="249"/>
        <end position="270"/>
    </location>
</feature>
<keyword evidence="1" id="KW-1133">Transmembrane helix</keyword>
<feature type="transmembrane region" description="Helical" evidence="1">
    <location>
        <begin position="45"/>
        <end position="68"/>
    </location>
</feature>
<dbReference type="Pfam" id="PF06966">
    <property type="entry name" value="DUF1295"/>
    <property type="match status" value="1"/>
</dbReference>
<accession>A0A542SSS0</accession>
<evidence type="ECO:0000256" key="1">
    <source>
        <dbReference type="SAM" id="Phobius"/>
    </source>
</evidence>
<dbReference type="Proteomes" id="UP000316181">
    <property type="component" value="Unassembled WGS sequence"/>
</dbReference>
<dbReference type="InterPro" id="IPR010721">
    <property type="entry name" value="UstE-like"/>
</dbReference>
<proteinExistence type="predicted"/>
<comment type="caution">
    <text evidence="2">The sequence shown here is derived from an EMBL/GenBank/DDBJ whole genome shotgun (WGS) entry which is preliminary data.</text>
</comment>
<keyword evidence="1" id="KW-0812">Transmembrane</keyword>
<keyword evidence="3" id="KW-1185">Reference proteome</keyword>
<dbReference type="OrthoDB" id="9779233at2"/>
<dbReference type="PROSITE" id="PS50244">
    <property type="entry name" value="S5A_REDUCTASE"/>
    <property type="match status" value="1"/>
</dbReference>
<feature type="transmembrane region" description="Helical" evidence="1">
    <location>
        <begin position="225"/>
        <end position="243"/>
    </location>
</feature>
<reference evidence="2 3" key="1">
    <citation type="submission" date="2019-06" db="EMBL/GenBank/DDBJ databases">
        <title>Sequencing the genomes of 1000 actinobacteria strains.</title>
        <authorList>
            <person name="Klenk H.-P."/>
        </authorList>
    </citation>
    <scope>NUCLEOTIDE SEQUENCE [LARGE SCALE GENOMIC DNA]</scope>
    <source>
        <strain evidence="2 3">DSM 10596</strain>
    </source>
</reference>
<organism evidence="2 3">
    <name type="scientific">Rarobacter incanus</name>
    <dbReference type="NCBI Taxonomy" id="153494"/>
    <lineage>
        <taxon>Bacteria</taxon>
        <taxon>Bacillati</taxon>
        <taxon>Actinomycetota</taxon>
        <taxon>Actinomycetes</taxon>
        <taxon>Micrococcales</taxon>
        <taxon>Rarobacteraceae</taxon>
        <taxon>Rarobacter</taxon>
    </lineage>
</organism>
<feature type="transmembrane region" description="Helical" evidence="1">
    <location>
        <begin position="75"/>
        <end position="94"/>
    </location>
</feature>
<keyword evidence="1" id="KW-0472">Membrane</keyword>
<dbReference type="GO" id="GO:0016020">
    <property type="term" value="C:membrane"/>
    <property type="evidence" value="ECO:0007669"/>
    <property type="project" value="TreeGrafter"/>
</dbReference>
<dbReference type="Gene3D" id="1.20.120.1630">
    <property type="match status" value="1"/>
</dbReference>
<dbReference type="PANTHER" id="PTHR32251">
    <property type="entry name" value="3-OXO-5-ALPHA-STEROID 4-DEHYDROGENASE"/>
    <property type="match status" value="1"/>
</dbReference>
<sequence>MTASSGDAQGAKKKPAVSAAILLLVVALGAGIAAAGSRQGTEVMGLPVFALVVAWIFLVQIIAFIPAWLNQTETFFDLAGSLTYITAAIGGVALSGHTDAVSLLLAGAVTLWALRLGSFLFMRVRRSGSDDRFDDIKPDFPRFLTVWIIQALWVAITLSAALAAITAAERPTLGVLTVVGMLLWLAGFVFEIVADLQKSRFRAEPTNKDEFIRTGLWAWSRHPNYFGEIVLWMGIAIAAIPALSGWQYATLISPIFVIVLLTQISGIPLLESKADGYWGDKAAYQAYKARTSVLVPLPPRAAGSEQL</sequence>
<protein>
    <submittedName>
        <fullName evidence="2">Steroid 5-alpha reductase family enzyme</fullName>
    </submittedName>
</protein>
<dbReference type="EMBL" id="VFNV01000001">
    <property type="protein sequence ID" value="TQK77317.1"/>
    <property type="molecule type" value="Genomic_DNA"/>
</dbReference>
<dbReference type="AlphaFoldDB" id="A0A542SSS0"/>
<feature type="transmembrane region" description="Helical" evidence="1">
    <location>
        <begin position="173"/>
        <end position="194"/>
    </location>
</feature>